<dbReference type="PANTHER" id="PTHR42957:SF1">
    <property type="entry name" value="HELICASE MJ1565-RELATED"/>
    <property type="match status" value="1"/>
</dbReference>
<evidence type="ECO:0000259" key="1">
    <source>
        <dbReference type="Pfam" id="PF01935"/>
    </source>
</evidence>
<dbReference type="PANTHER" id="PTHR42957">
    <property type="entry name" value="HELICASE MJ1565-RELATED"/>
    <property type="match status" value="1"/>
</dbReference>
<name>A0ABQ5ZW28_9GAMM</name>
<dbReference type="Gene3D" id="3.40.50.300">
    <property type="entry name" value="P-loop containing nucleotide triphosphate hydrolases"/>
    <property type="match status" value="2"/>
</dbReference>
<comment type="caution">
    <text evidence="2">The sequence shown here is derived from an EMBL/GenBank/DDBJ whole genome shotgun (WGS) entry which is preliminary data.</text>
</comment>
<dbReference type="EMBL" id="BSOR01000011">
    <property type="protein sequence ID" value="GLR63210.1"/>
    <property type="molecule type" value="Genomic_DNA"/>
</dbReference>
<accession>A0ABQ5ZW28</accession>
<dbReference type="SUPFAM" id="SSF52540">
    <property type="entry name" value="P-loop containing nucleoside triphosphate hydrolases"/>
    <property type="match status" value="1"/>
</dbReference>
<dbReference type="RefSeq" id="WP_027851885.1">
    <property type="nucleotide sequence ID" value="NZ_BSOR01000011.1"/>
</dbReference>
<protein>
    <recommendedName>
        <fullName evidence="1">Helicase HerA central domain-containing protein</fullName>
    </recommendedName>
</protein>
<evidence type="ECO:0000313" key="2">
    <source>
        <dbReference type="EMBL" id="GLR63210.1"/>
    </source>
</evidence>
<dbReference type="InterPro" id="IPR027417">
    <property type="entry name" value="P-loop_NTPase"/>
</dbReference>
<keyword evidence="3" id="KW-1185">Reference proteome</keyword>
<dbReference type="InterPro" id="IPR008571">
    <property type="entry name" value="HerA-like"/>
</dbReference>
<evidence type="ECO:0000313" key="3">
    <source>
        <dbReference type="Proteomes" id="UP001156682"/>
    </source>
</evidence>
<organism evidence="2 3">
    <name type="scientific">Marinospirillum insulare</name>
    <dbReference type="NCBI Taxonomy" id="217169"/>
    <lineage>
        <taxon>Bacteria</taxon>
        <taxon>Pseudomonadati</taxon>
        <taxon>Pseudomonadota</taxon>
        <taxon>Gammaproteobacteria</taxon>
        <taxon>Oceanospirillales</taxon>
        <taxon>Oceanospirillaceae</taxon>
        <taxon>Marinospirillum</taxon>
    </lineage>
</organism>
<reference evidence="3" key="1">
    <citation type="journal article" date="2019" name="Int. J. Syst. Evol. Microbiol.">
        <title>The Global Catalogue of Microorganisms (GCM) 10K type strain sequencing project: providing services to taxonomists for standard genome sequencing and annotation.</title>
        <authorList>
            <consortium name="The Broad Institute Genomics Platform"/>
            <consortium name="The Broad Institute Genome Sequencing Center for Infectious Disease"/>
            <person name="Wu L."/>
            <person name="Ma J."/>
        </authorList>
    </citation>
    <scope>NUCLEOTIDE SEQUENCE [LARGE SCALE GENOMIC DNA]</scope>
    <source>
        <strain evidence="3">NBRC 100033</strain>
    </source>
</reference>
<dbReference type="CDD" id="cd01127">
    <property type="entry name" value="TrwB_TraG_TraD_VirD4"/>
    <property type="match status" value="1"/>
</dbReference>
<dbReference type="Pfam" id="PF01935">
    <property type="entry name" value="DUF87"/>
    <property type="match status" value="1"/>
</dbReference>
<feature type="domain" description="Helicase HerA central" evidence="1">
    <location>
        <begin position="128"/>
        <end position="267"/>
    </location>
</feature>
<gene>
    <name evidence="2" type="ORF">GCM10007878_06450</name>
</gene>
<dbReference type="InterPro" id="IPR002789">
    <property type="entry name" value="HerA_central"/>
</dbReference>
<sequence length="598" mass="68173">MELCIGEVIAVKGIKIIIKVYEQSNLETIFYKGQTYQGISINEHLCIQRGFKDIIAKVEGEYLDESRAETENHTVSYIRKVELQPLGHFEGESFFEGVKHLPMIGDRVFLLNKEKIYQIYSQGNGDFSIGQTIKDSIRISLPWQHLFNTHIGVFGNTGSGKSNTLTKLYTELFNGDVKRTEAINKHSKFIVIDFNGEYTGKQLVSSENKNVIKLNTRTSGGGKVSLSESSFWSAEVLGLLFKATENTQKPFINRVVSGFVRFGDSVETLERYLNSTFFSMFASTSQARESIDLLRALGSMLDNESDVSGKLNQVTWYAKGSVFRLGNVYFNGGEDDFNKVFCDFKLSIKKDIDTFERFKIRCHLQLINDLLHGFVQFDFIQPLLKRMDAVIYDLSKVINVQSSENTVQQNNKLLTVISLRQCNQEIKKIIPLLLTLNYYEAHKKSVQEQSNIDRTLHLIIDEAHNILSQQSNREAESWKDYRLELFEEIIKEGRKFGVFLTLSSQRPADISPTIMSQIHNFFIHRLVNDKDLFLIDNTISSLDAFSKNMIPKLAKGCCVVTGTTFDLPLLIQVDKMLDGQRPDSDDIDLEKLWGATHD</sequence>
<dbReference type="Proteomes" id="UP001156682">
    <property type="component" value="Unassembled WGS sequence"/>
</dbReference>
<proteinExistence type="predicted"/>